<comment type="caution">
    <text evidence="1">The sequence shown here is derived from an EMBL/GenBank/DDBJ whole genome shotgun (WGS) entry which is preliminary data.</text>
</comment>
<dbReference type="PANTHER" id="PTHR43737">
    <property type="entry name" value="BLL7424 PROTEIN"/>
    <property type="match status" value="1"/>
</dbReference>
<sequence>MVSRRGFIKSGGLALLGVGLMGGIPGFLAEAVASEKSRQLYSKRKVMVCIFQRGAMDGLMAVTPFTDNYLKEARPTLFMSAAKGGNVDPLIDLDGHFGLHPSMAPFAQLYKQKQLAIVHGIGSPNNTRSHFDAQDYIESGTPFNKGTSSGWLNRAVGLLGHDSTPFQAVSLTSSLPRSFYGDNPALAVSNLQDFAIQMRGNPGGANTAAKSFEDLYQQTTSSLLKNTGKESFDAIKMLQKTDIKNYKPANNVIYPNTALGNSLKQIAQLIKMDVGLEVAFTESNGWDTHFNQGTDKGLFARNVADLSACIAAFWNDMELYQDDVTVMTMTEFGRTVKQNGTGGTDHGRASCNFILGNDVNGGMVHGNVKPLAIENLEDGRDLAVTTDFRAVFSEVADKHLKLKNDRILFPDWKGNQIGVMRG</sequence>
<evidence type="ECO:0000313" key="2">
    <source>
        <dbReference type="Proteomes" id="UP000242687"/>
    </source>
</evidence>
<reference evidence="1 2" key="1">
    <citation type="submission" date="2017-11" db="EMBL/GenBank/DDBJ databases">
        <title>Genomic Encyclopedia of Archaeal and Bacterial Type Strains, Phase II (KMG-II): From Individual Species to Whole Genera.</title>
        <authorList>
            <person name="Goeker M."/>
        </authorList>
    </citation>
    <scope>NUCLEOTIDE SEQUENCE [LARGE SCALE GENOMIC DNA]</scope>
    <source>
        <strain evidence="1 2">DSM 28175</strain>
    </source>
</reference>
<dbReference type="AlphaFoldDB" id="A0A2H9VVB1"/>
<accession>A0A2H9VVB1</accession>
<organism evidence="1 2">
    <name type="scientific">Mucilaginibacter auburnensis</name>
    <dbReference type="NCBI Taxonomy" id="1457233"/>
    <lineage>
        <taxon>Bacteria</taxon>
        <taxon>Pseudomonadati</taxon>
        <taxon>Bacteroidota</taxon>
        <taxon>Sphingobacteriia</taxon>
        <taxon>Sphingobacteriales</taxon>
        <taxon>Sphingobacteriaceae</taxon>
        <taxon>Mucilaginibacter</taxon>
    </lineage>
</organism>
<protein>
    <submittedName>
        <fullName evidence="1">Uncharacterized protein (DUF1501 family)</fullName>
    </submittedName>
</protein>
<evidence type="ECO:0000313" key="1">
    <source>
        <dbReference type="EMBL" id="PJJ84758.1"/>
    </source>
</evidence>
<dbReference type="RefSeq" id="WP_100340936.1">
    <property type="nucleotide sequence ID" value="NZ_PGFJ01000001.1"/>
</dbReference>
<gene>
    <name evidence="1" type="ORF">CLV57_1779</name>
</gene>
<keyword evidence="2" id="KW-1185">Reference proteome</keyword>
<dbReference type="Proteomes" id="UP000242687">
    <property type="component" value="Unassembled WGS sequence"/>
</dbReference>
<dbReference type="OrthoDB" id="9779968at2"/>
<dbReference type="PROSITE" id="PS51318">
    <property type="entry name" value="TAT"/>
    <property type="match status" value="1"/>
</dbReference>
<dbReference type="Pfam" id="PF07394">
    <property type="entry name" value="DUF1501"/>
    <property type="match status" value="1"/>
</dbReference>
<dbReference type="EMBL" id="PGFJ01000001">
    <property type="protein sequence ID" value="PJJ84758.1"/>
    <property type="molecule type" value="Genomic_DNA"/>
</dbReference>
<dbReference type="PANTHER" id="PTHR43737:SF1">
    <property type="entry name" value="DUF1501 DOMAIN-CONTAINING PROTEIN"/>
    <property type="match status" value="1"/>
</dbReference>
<dbReference type="InterPro" id="IPR006311">
    <property type="entry name" value="TAT_signal"/>
</dbReference>
<name>A0A2H9VVB1_9SPHI</name>
<proteinExistence type="predicted"/>
<dbReference type="InterPro" id="IPR010869">
    <property type="entry name" value="DUF1501"/>
</dbReference>